<dbReference type="KEGG" id="lab:LA76x_5126"/>
<dbReference type="STRING" id="84531.LA76x_5126"/>
<dbReference type="Pfam" id="PF06693">
    <property type="entry name" value="DUF1190"/>
    <property type="match status" value="1"/>
</dbReference>
<dbReference type="KEGG" id="laq:GLA29479_318"/>
<sequence length="197" mass="20555">MTPSTSKRSRNLKLVLMAVAVPALLTGCEDEPSGKVLTSLEECKAQTEIAPAECEAAYYKALVEHEKLAPRFESERECNEQFGACQSAPANPTGGSHSYMPSMSGFLIGYALSQAMQPRGYYGIGGVSPLYRDYRSGGYLRPGGERVSSNSGTVYGKYGNTALPARAVTVSRSGFGSSAAARGGFGGSSSRGGGRGG</sequence>
<proteinExistence type="predicted"/>
<evidence type="ECO:0000313" key="3">
    <source>
        <dbReference type="Proteomes" id="UP000060787"/>
    </source>
</evidence>
<dbReference type="PROSITE" id="PS51257">
    <property type="entry name" value="PROKAR_LIPOPROTEIN"/>
    <property type="match status" value="1"/>
</dbReference>
<dbReference type="PATRIC" id="fig|84531.7.peg.316"/>
<dbReference type="RefSeq" id="WP_057919760.1">
    <property type="nucleotide sequence ID" value="NZ_CP011129.1"/>
</dbReference>
<keyword evidence="3" id="KW-1185">Reference proteome</keyword>
<feature type="compositionally biased region" description="Gly residues" evidence="1">
    <location>
        <begin position="183"/>
        <end position="197"/>
    </location>
</feature>
<dbReference type="InterPro" id="IPR009576">
    <property type="entry name" value="Biofilm_formation_YgiB"/>
</dbReference>
<protein>
    <recommendedName>
        <fullName evidence="4">DUF1190 domain-containing protein</fullName>
    </recommendedName>
</protein>
<evidence type="ECO:0000313" key="2">
    <source>
        <dbReference type="EMBL" id="ALN83228.1"/>
    </source>
</evidence>
<gene>
    <name evidence="2" type="ORF">LA76x_5126</name>
</gene>
<dbReference type="OrthoDB" id="5903948at2"/>
<feature type="region of interest" description="Disordered" evidence="1">
    <location>
        <begin position="176"/>
        <end position="197"/>
    </location>
</feature>
<dbReference type="AlphaFoldDB" id="A0A0S2FI39"/>
<evidence type="ECO:0000256" key="1">
    <source>
        <dbReference type="SAM" id="MobiDB-lite"/>
    </source>
</evidence>
<name>A0A0S2FI39_LYSAN</name>
<evidence type="ECO:0008006" key="4">
    <source>
        <dbReference type="Google" id="ProtNLM"/>
    </source>
</evidence>
<dbReference type="EMBL" id="CP011129">
    <property type="protein sequence ID" value="ALN83228.1"/>
    <property type="molecule type" value="Genomic_DNA"/>
</dbReference>
<reference evidence="2 3" key="1">
    <citation type="journal article" date="2015" name="BMC Genomics">
        <title>Comparative genomics and metabolic profiling of the genus Lysobacter.</title>
        <authorList>
            <person name="de Bruijn I."/>
            <person name="Cheng X."/>
            <person name="de Jager V."/>
            <person name="Exposito R.G."/>
            <person name="Watrous J."/>
            <person name="Patel N."/>
            <person name="Postma J."/>
            <person name="Dorrestein P.C."/>
            <person name="Kobayashi D."/>
            <person name="Raaijmakers J.M."/>
        </authorList>
    </citation>
    <scope>NUCLEOTIDE SEQUENCE [LARGE SCALE GENOMIC DNA]</scope>
    <source>
        <strain evidence="2 3">76</strain>
    </source>
</reference>
<organism evidence="2 3">
    <name type="scientific">Lysobacter antibioticus</name>
    <dbReference type="NCBI Taxonomy" id="84531"/>
    <lineage>
        <taxon>Bacteria</taxon>
        <taxon>Pseudomonadati</taxon>
        <taxon>Pseudomonadota</taxon>
        <taxon>Gammaproteobacteria</taxon>
        <taxon>Lysobacterales</taxon>
        <taxon>Lysobacteraceae</taxon>
        <taxon>Lysobacter</taxon>
    </lineage>
</organism>
<dbReference type="eggNOG" id="COG5463">
    <property type="taxonomic scope" value="Bacteria"/>
</dbReference>
<dbReference type="Proteomes" id="UP000060787">
    <property type="component" value="Chromosome"/>
</dbReference>
<accession>A0A0S2FI39</accession>